<evidence type="ECO:0000313" key="4">
    <source>
        <dbReference type="Proteomes" id="UP001174691"/>
    </source>
</evidence>
<reference evidence="3" key="1">
    <citation type="submission" date="2022-07" db="EMBL/GenBank/DDBJ databases">
        <title>Fungi with potential for degradation of polypropylene.</title>
        <authorList>
            <person name="Gostincar C."/>
        </authorList>
    </citation>
    <scope>NUCLEOTIDE SEQUENCE</scope>
    <source>
        <strain evidence="3">EXF-13287</strain>
    </source>
</reference>
<protein>
    <recommendedName>
        <fullName evidence="2">DUF6594 domain-containing protein</fullName>
    </recommendedName>
</protein>
<keyword evidence="1" id="KW-1133">Transmembrane helix</keyword>
<sequence length="184" mass="20032">MRLDGYESAGWEDALKEYIKALQDHDYMEKRSTSSRDPFLATGEYTLDNYVLNCNIDSALANAIANDPETKPLASIKRWEHSDSEHQESICGTRNANVAKSWRLGFKVRVLVAAVGGAFLIGPMWLMVLQGGKFTTLVTTTAFVALFGITMACVLEEGKDVLGSTAAYAAVLVVFVGTSTQSPI</sequence>
<feature type="transmembrane region" description="Helical" evidence="1">
    <location>
        <begin position="134"/>
        <end position="154"/>
    </location>
</feature>
<gene>
    <name evidence="3" type="ORF">NKR19_g5223</name>
</gene>
<organism evidence="3 4">
    <name type="scientific">Coniochaeta hoffmannii</name>
    <dbReference type="NCBI Taxonomy" id="91930"/>
    <lineage>
        <taxon>Eukaryota</taxon>
        <taxon>Fungi</taxon>
        <taxon>Dikarya</taxon>
        <taxon>Ascomycota</taxon>
        <taxon>Pezizomycotina</taxon>
        <taxon>Sordariomycetes</taxon>
        <taxon>Sordariomycetidae</taxon>
        <taxon>Coniochaetales</taxon>
        <taxon>Coniochaetaceae</taxon>
        <taxon>Coniochaeta</taxon>
    </lineage>
</organism>
<dbReference type="Pfam" id="PF20237">
    <property type="entry name" value="DUF6594"/>
    <property type="match status" value="1"/>
</dbReference>
<feature type="domain" description="DUF6594" evidence="2">
    <location>
        <begin position="56"/>
        <end position="173"/>
    </location>
</feature>
<dbReference type="InterPro" id="IPR046529">
    <property type="entry name" value="DUF6594"/>
</dbReference>
<feature type="transmembrane region" description="Helical" evidence="1">
    <location>
        <begin position="110"/>
        <end position="128"/>
    </location>
</feature>
<keyword evidence="1" id="KW-0472">Membrane</keyword>
<keyword evidence="4" id="KW-1185">Reference proteome</keyword>
<feature type="transmembrane region" description="Helical" evidence="1">
    <location>
        <begin position="161"/>
        <end position="180"/>
    </location>
</feature>
<accession>A0AA38VWH0</accession>
<keyword evidence="1" id="KW-0812">Transmembrane</keyword>
<name>A0AA38VWH0_9PEZI</name>
<evidence type="ECO:0000256" key="1">
    <source>
        <dbReference type="SAM" id="Phobius"/>
    </source>
</evidence>
<evidence type="ECO:0000313" key="3">
    <source>
        <dbReference type="EMBL" id="KAJ9150528.1"/>
    </source>
</evidence>
<comment type="caution">
    <text evidence="3">The sequence shown here is derived from an EMBL/GenBank/DDBJ whole genome shotgun (WGS) entry which is preliminary data.</text>
</comment>
<proteinExistence type="predicted"/>
<evidence type="ECO:0000259" key="2">
    <source>
        <dbReference type="Pfam" id="PF20237"/>
    </source>
</evidence>
<dbReference type="EMBL" id="JANBVN010000070">
    <property type="protein sequence ID" value="KAJ9150528.1"/>
    <property type="molecule type" value="Genomic_DNA"/>
</dbReference>
<dbReference type="AlphaFoldDB" id="A0AA38VWH0"/>
<dbReference type="Proteomes" id="UP001174691">
    <property type="component" value="Unassembled WGS sequence"/>
</dbReference>